<evidence type="ECO:0000313" key="4">
    <source>
        <dbReference type="Proteomes" id="UP000270626"/>
    </source>
</evidence>
<dbReference type="EMBL" id="RBXP01000011">
    <property type="protein sequence ID" value="RKT60879.1"/>
    <property type="molecule type" value="Genomic_DNA"/>
</dbReference>
<dbReference type="AlphaFoldDB" id="A0A495WHN1"/>
<feature type="transmembrane region" description="Helical" evidence="2">
    <location>
        <begin position="137"/>
        <end position="157"/>
    </location>
</feature>
<dbReference type="OrthoDB" id="9153108at2"/>
<dbReference type="RefSeq" id="WP_147431288.1">
    <property type="nucleotide sequence ID" value="NZ_RBXP01000011.1"/>
</dbReference>
<feature type="transmembrane region" description="Helical" evidence="2">
    <location>
        <begin position="99"/>
        <end position="117"/>
    </location>
</feature>
<name>A0A495WHN1_9RHOO</name>
<proteinExistence type="predicted"/>
<accession>A0A495WHN1</accession>
<keyword evidence="2" id="KW-0812">Transmembrane</keyword>
<reference evidence="3 4" key="1">
    <citation type="submission" date="2018-10" db="EMBL/GenBank/DDBJ databases">
        <title>Genomic Encyclopedia of Type Strains, Phase IV (KMG-IV): sequencing the most valuable type-strain genomes for metagenomic binning, comparative biology and taxonomic classification.</title>
        <authorList>
            <person name="Goeker M."/>
        </authorList>
    </citation>
    <scope>NUCLEOTIDE SEQUENCE [LARGE SCALE GENOMIC DNA]</scope>
    <source>
        <strain evidence="3 4">DSM 23841</strain>
    </source>
</reference>
<dbReference type="GO" id="GO:0016020">
    <property type="term" value="C:membrane"/>
    <property type="evidence" value="ECO:0007669"/>
    <property type="project" value="InterPro"/>
</dbReference>
<sequence length="226" mass="23661">MRQPPSPAHFTPRRPSVPQRLCGLLFALFLLAHLLLLAGLALRADAVGEIVQAIHAHGLLAKPHPALLSLVAAGVTGLLVSQAWLALRRLARRHEPAGVDGLGWLQAGSSIAVFLFTGDYLHGLLNPPATEAAGSGIWPVCIALLFAIEVHAGVIIYRRFAGNGDSARPSAPPRLRHAFAAFFLVLGVGTLAAWNEIAPGGAEAPPVMPLPGKPLDRQATNPATTG</sequence>
<dbReference type="Gene3D" id="1.20.1300.10">
    <property type="entry name" value="Fumarate reductase/succinate dehydrogenase, transmembrane subunit"/>
    <property type="match status" value="1"/>
</dbReference>
<keyword evidence="4" id="KW-1185">Reference proteome</keyword>
<feature type="transmembrane region" description="Helical" evidence="2">
    <location>
        <begin position="67"/>
        <end position="87"/>
    </location>
</feature>
<protein>
    <submittedName>
        <fullName evidence="3">Succinate dehydrogenase subunit C</fullName>
    </submittedName>
</protein>
<keyword evidence="2" id="KW-1133">Transmembrane helix</keyword>
<organism evidence="3 4">
    <name type="scientific">Azonexus fungiphilus</name>
    <dbReference type="NCBI Taxonomy" id="146940"/>
    <lineage>
        <taxon>Bacteria</taxon>
        <taxon>Pseudomonadati</taxon>
        <taxon>Pseudomonadota</taxon>
        <taxon>Betaproteobacteria</taxon>
        <taxon>Rhodocyclales</taxon>
        <taxon>Azonexaceae</taxon>
        <taxon>Azonexus</taxon>
    </lineage>
</organism>
<dbReference type="Proteomes" id="UP000270626">
    <property type="component" value="Unassembled WGS sequence"/>
</dbReference>
<dbReference type="SUPFAM" id="SSF81343">
    <property type="entry name" value="Fumarate reductase respiratory complex transmembrane subunits"/>
    <property type="match status" value="1"/>
</dbReference>
<evidence type="ECO:0000256" key="2">
    <source>
        <dbReference type="SAM" id="Phobius"/>
    </source>
</evidence>
<feature type="transmembrane region" description="Helical" evidence="2">
    <location>
        <begin position="178"/>
        <end position="197"/>
    </location>
</feature>
<keyword evidence="2" id="KW-0472">Membrane</keyword>
<feature type="region of interest" description="Disordered" evidence="1">
    <location>
        <begin position="205"/>
        <end position="226"/>
    </location>
</feature>
<comment type="caution">
    <text evidence="3">The sequence shown here is derived from an EMBL/GenBank/DDBJ whole genome shotgun (WGS) entry which is preliminary data.</text>
</comment>
<evidence type="ECO:0000256" key="1">
    <source>
        <dbReference type="SAM" id="MobiDB-lite"/>
    </source>
</evidence>
<dbReference type="InterPro" id="IPR034804">
    <property type="entry name" value="SQR/QFR_C/D"/>
</dbReference>
<gene>
    <name evidence="3" type="ORF">DFR40_1029</name>
</gene>
<evidence type="ECO:0000313" key="3">
    <source>
        <dbReference type="EMBL" id="RKT60879.1"/>
    </source>
</evidence>